<reference evidence="4 5" key="1">
    <citation type="submission" date="2019-11" db="EMBL/GenBank/DDBJ databases">
        <title>Whole-genome sequence of Rhodoplanes serenus DSM 18633, type strain.</title>
        <authorList>
            <person name="Kyndt J.A."/>
            <person name="Meyer T.E."/>
        </authorList>
    </citation>
    <scope>NUCLEOTIDE SEQUENCE [LARGE SCALE GENOMIC DNA]</scope>
    <source>
        <strain evidence="4 5">DSM 18633</strain>
    </source>
</reference>
<dbReference type="InterPro" id="IPR016102">
    <property type="entry name" value="Succinyl-CoA_synth-like"/>
</dbReference>
<dbReference type="GO" id="GO:0005829">
    <property type="term" value="C:cytosol"/>
    <property type="evidence" value="ECO:0007669"/>
    <property type="project" value="TreeGrafter"/>
</dbReference>
<dbReference type="Pfam" id="PF00549">
    <property type="entry name" value="Ligase_CoA"/>
    <property type="match status" value="1"/>
</dbReference>
<proteinExistence type="predicted"/>
<dbReference type="GO" id="GO:0009361">
    <property type="term" value="C:succinate-CoA ligase complex (ADP-forming)"/>
    <property type="evidence" value="ECO:0007669"/>
    <property type="project" value="TreeGrafter"/>
</dbReference>
<dbReference type="Proteomes" id="UP000438991">
    <property type="component" value="Unassembled WGS sequence"/>
</dbReference>
<accession>A0A9X5AS87</accession>
<comment type="caution">
    <text evidence="4">The sequence shown here is derived from an EMBL/GenBank/DDBJ whole genome shotgun (WGS) entry which is preliminary data.</text>
</comment>
<dbReference type="PANTHER" id="PTHR11117">
    <property type="entry name" value="SUCCINYL-COA LIGASE SUBUNIT ALPHA"/>
    <property type="match status" value="1"/>
</dbReference>
<organism evidence="4 5">
    <name type="scientific">Rhodoplanes serenus</name>
    <dbReference type="NCBI Taxonomy" id="200615"/>
    <lineage>
        <taxon>Bacteria</taxon>
        <taxon>Pseudomonadati</taxon>
        <taxon>Pseudomonadota</taxon>
        <taxon>Alphaproteobacteria</taxon>
        <taxon>Hyphomicrobiales</taxon>
        <taxon>Nitrobacteraceae</taxon>
        <taxon>Rhodoplanes</taxon>
    </lineage>
</organism>
<dbReference type="SUPFAM" id="SSF52210">
    <property type="entry name" value="Succinyl-CoA synthetase domains"/>
    <property type="match status" value="2"/>
</dbReference>
<evidence type="ECO:0000313" key="5">
    <source>
        <dbReference type="Proteomes" id="UP000438991"/>
    </source>
</evidence>
<gene>
    <name evidence="4" type="primary">fdrA</name>
    <name evidence="4" type="ORF">GJ689_13285</name>
</gene>
<dbReference type="GO" id="GO:0006099">
    <property type="term" value="P:tricarboxylic acid cycle"/>
    <property type="evidence" value="ECO:0007669"/>
    <property type="project" value="UniProtKB-KW"/>
</dbReference>
<evidence type="ECO:0000259" key="3">
    <source>
        <dbReference type="Pfam" id="PF02629"/>
    </source>
</evidence>
<evidence type="ECO:0000313" key="4">
    <source>
        <dbReference type="EMBL" id="MTW17177.1"/>
    </source>
</evidence>
<dbReference type="Gene3D" id="3.40.50.261">
    <property type="entry name" value="Succinyl-CoA synthetase domains"/>
    <property type="match status" value="2"/>
</dbReference>
<dbReference type="InterPro" id="IPR003781">
    <property type="entry name" value="CoA-bd"/>
</dbReference>
<dbReference type="NCBIfam" id="NF004760">
    <property type="entry name" value="PRK06091.1"/>
    <property type="match status" value="1"/>
</dbReference>
<sequence>MMTILVNEVRRGFYMDSVALMRISRSVGAMPGVKGAALMIGSVTNKALMRDAGLLGATGEDAGPNDLVLAVRAESEEAATTALSSAAGLLDKPPSVGQGASEWLPKTLDTAVQQLPGANLVLISVPGEFATAEARRALRRGLNVLMFSDNVPLADEVALKQEAQQRGLLMMGPDCGTAIIGGTPLAFANEVPRGSIGLVGASGTGLQEVSTLIGRSGAGVSHAIGVGGRDLKEAVGGITTLMAIDALDRDPGTEQIVIISKPPAPSVAKRVLQRVGESRKPVTVCFLGVDDMALPANAVLVSDLRSAAERALGGGRLPWSDRPTVAALAATVGAGRQRIAGLFCGGTLCGEAQLMLRRAGLAVSSNAPVTGVATPKEAPGAHRLLDLGDDEYTVGRPHPMIDPSLRDDMVRAAFTDPEVGVVLVDVVIGYGAHDDPATDLVAVLPAAAERGAVVIASVCGTDQDRQGYARQVGILRDAGVVVAPSNAHAAELAAELAGALAAAGGSSR</sequence>
<dbReference type="InterPro" id="IPR036291">
    <property type="entry name" value="NAD(P)-bd_dom_sf"/>
</dbReference>
<dbReference type="Gene3D" id="3.40.50.720">
    <property type="entry name" value="NAD(P)-binding Rossmann-like Domain"/>
    <property type="match status" value="1"/>
</dbReference>
<dbReference type="EMBL" id="WNKV01000009">
    <property type="protein sequence ID" value="MTW17177.1"/>
    <property type="molecule type" value="Genomic_DNA"/>
</dbReference>
<dbReference type="SUPFAM" id="SSF51735">
    <property type="entry name" value="NAD(P)-binding Rossmann-fold domains"/>
    <property type="match status" value="1"/>
</dbReference>
<dbReference type="GO" id="GO:0004775">
    <property type="term" value="F:succinate-CoA ligase (ADP-forming) activity"/>
    <property type="evidence" value="ECO:0007669"/>
    <property type="project" value="TreeGrafter"/>
</dbReference>
<dbReference type="AlphaFoldDB" id="A0A9X5AS87"/>
<dbReference type="GO" id="GO:0004776">
    <property type="term" value="F:succinate-CoA ligase (GDP-forming) activity"/>
    <property type="evidence" value="ECO:0007669"/>
    <property type="project" value="TreeGrafter"/>
</dbReference>
<dbReference type="InterPro" id="IPR005811">
    <property type="entry name" value="SUCC_ACL_C"/>
</dbReference>
<protein>
    <submittedName>
        <fullName evidence="4">Acyl-CoA synthetase FdrA</fullName>
    </submittedName>
</protein>
<evidence type="ECO:0000256" key="1">
    <source>
        <dbReference type="ARBA" id="ARBA00022532"/>
    </source>
</evidence>
<keyword evidence="1" id="KW-0816">Tricarboxylic acid cycle</keyword>
<dbReference type="Pfam" id="PF02629">
    <property type="entry name" value="CoA_binding"/>
    <property type="match status" value="1"/>
</dbReference>
<feature type="domain" description="ATP-citrate synthase/succinyl-CoA ligase C-terminal" evidence="2">
    <location>
        <begin position="342"/>
        <end position="494"/>
    </location>
</feature>
<name>A0A9X5AS87_9BRAD</name>
<feature type="domain" description="CoA-binding" evidence="3">
    <location>
        <begin position="195"/>
        <end position="284"/>
    </location>
</feature>
<dbReference type="PANTHER" id="PTHR11117:SF24">
    <property type="entry name" value="PROTEIN FDRA"/>
    <property type="match status" value="1"/>
</dbReference>
<evidence type="ECO:0000259" key="2">
    <source>
        <dbReference type="Pfam" id="PF00549"/>
    </source>
</evidence>